<keyword evidence="3" id="KW-0732">Signal</keyword>
<dbReference type="AlphaFoldDB" id="A0AAD5SCS5"/>
<keyword evidence="3" id="KW-0326">Glycosidase</keyword>
<evidence type="ECO:0000256" key="3">
    <source>
        <dbReference type="RuleBase" id="RU361186"/>
    </source>
</evidence>
<dbReference type="Proteomes" id="UP001212841">
    <property type="component" value="Unassembled WGS sequence"/>
</dbReference>
<dbReference type="EMBL" id="JADGJD010000330">
    <property type="protein sequence ID" value="KAJ3052056.1"/>
    <property type="molecule type" value="Genomic_DNA"/>
</dbReference>
<keyword evidence="3" id="KW-0378">Hydrolase</keyword>
<keyword evidence="3" id="KW-0119">Carbohydrate metabolism</keyword>
<dbReference type="PANTHER" id="PTHR34876">
    <property type="match status" value="1"/>
</dbReference>
<feature type="signal peptide" evidence="3">
    <location>
        <begin position="1"/>
        <end position="19"/>
    </location>
</feature>
<feature type="binding site" evidence="2">
    <location>
        <position position="216"/>
    </location>
    <ligand>
        <name>substrate</name>
    </ligand>
</feature>
<comment type="similarity">
    <text evidence="3">Belongs to the glycosyl hydrolase family 6.</text>
</comment>
<accession>A0AAD5SCS5</accession>
<sequence length="400" mass="43068">MHRLLPAILTLGAAGSALAKQSVGAIAPGSNPFANVNWHVPVAWQQEVLSSIAEYNGNPSLKDHIPAAIVAAEQPTAVWIATNEAAEDLKWILKEASKDAKKGDVPTLVQLIVYNLPDRDCSAASSEGEWKVAEGGAEKYKLFIDNIAREIRKYDYMRFAVILEPDAFPNQVTNAGDPNSKCAKARDAHIQLLQYAIAGLQGVNTAVYLDSGHGGWLGWPDNQVAAAKLIKQIVDGVPAPARLRGLSINTSNYNPLLLPGIADKSDPNLKRLQWNPGYDNVHYAQALGETLSQYNLTSINHFIVDTSRAGTNIVLETDAWCNVKGAGFGPKPTANSGYANIDALIWAKTPSQADGTSDTSAARYDPMCTAATALQPAPEAGTWFHEYFTQLLDNANPKLV</sequence>
<feature type="binding site" evidence="2">
    <location>
        <position position="213"/>
    </location>
    <ligand>
        <name>substrate</name>
    </ligand>
</feature>
<comment type="caution">
    <text evidence="4">The sequence shown here is derived from an EMBL/GenBank/DDBJ whole genome shotgun (WGS) entry which is preliminary data.</text>
</comment>
<feature type="chain" id="PRO_5041783802" description="Glucanase" evidence="3">
    <location>
        <begin position="20"/>
        <end position="400"/>
    </location>
</feature>
<feature type="binding site" evidence="2">
    <location>
        <position position="252"/>
    </location>
    <ligand>
        <name>substrate</name>
    </ligand>
</feature>
<protein>
    <recommendedName>
        <fullName evidence="3">Glucanase</fullName>
        <ecNumber evidence="3">3.2.1.-</ecNumber>
    </recommendedName>
</protein>
<dbReference type="SUPFAM" id="SSF51989">
    <property type="entry name" value="Glycosyl hydrolases family 6, cellulases"/>
    <property type="match status" value="1"/>
</dbReference>
<feature type="active site" description="Proton donor" evidence="1">
    <location>
        <position position="166"/>
    </location>
</feature>
<evidence type="ECO:0000256" key="2">
    <source>
        <dbReference type="PIRSR" id="PIRSR001100-2"/>
    </source>
</evidence>
<dbReference type="GO" id="GO:0004553">
    <property type="term" value="F:hydrolase activity, hydrolyzing O-glycosyl compounds"/>
    <property type="evidence" value="ECO:0007669"/>
    <property type="project" value="InterPro"/>
</dbReference>
<feature type="active site" description="Proton acceptor" evidence="1">
    <location>
        <position position="354"/>
    </location>
</feature>
<feature type="binding site" evidence="2">
    <location>
        <position position="320"/>
    </location>
    <ligand>
        <name>substrate</name>
    </ligand>
</feature>
<evidence type="ECO:0000256" key="1">
    <source>
        <dbReference type="PIRSR" id="PIRSR001100-1"/>
    </source>
</evidence>
<proteinExistence type="inferred from homology"/>
<dbReference type="PRINTS" id="PR00733">
    <property type="entry name" value="GLHYDRLASE6"/>
</dbReference>
<gene>
    <name evidence="4" type="ORF">HK097_006942</name>
</gene>
<dbReference type="PIRSF" id="PIRSF001100">
    <property type="entry name" value="Beta_cellobiohydrolase"/>
    <property type="match status" value="1"/>
</dbReference>
<feature type="binding site" evidence="2">
    <location>
        <position position="79"/>
    </location>
    <ligand>
        <name>substrate</name>
    </ligand>
</feature>
<keyword evidence="5" id="KW-1185">Reference proteome</keyword>
<evidence type="ECO:0000313" key="4">
    <source>
        <dbReference type="EMBL" id="KAJ3052056.1"/>
    </source>
</evidence>
<dbReference type="Pfam" id="PF01341">
    <property type="entry name" value="Glyco_hydro_6"/>
    <property type="match status" value="1"/>
</dbReference>
<keyword evidence="3" id="KW-0136">Cellulose degradation</keyword>
<dbReference type="GO" id="GO:0030245">
    <property type="term" value="P:cellulose catabolic process"/>
    <property type="evidence" value="ECO:0007669"/>
    <property type="project" value="UniProtKB-KW"/>
</dbReference>
<dbReference type="InterPro" id="IPR036434">
    <property type="entry name" value="Beta_cellobiohydrolase_sf"/>
</dbReference>
<dbReference type="EC" id="3.2.1.-" evidence="3"/>
<dbReference type="PANTHER" id="PTHR34876:SF4">
    <property type="entry name" value="1,4-BETA-D-GLUCAN CELLOBIOHYDROLASE C-RELATED"/>
    <property type="match status" value="1"/>
</dbReference>
<organism evidence="4 5">
    <name type="scientific">Rhizophlyctis rosea</name>
    <dbReference type="NCBI Taxonomy" id="64517"/>
    <lineage>
        <taxon>Eukaryota</taxon>
        <taxon>Fungi</taxon>
        <taxon>Fungi incertae sedis</taxon>
        <taxon>Chytridiomycota</taxon>
        <taxon>Chytridiomycota incertae sedis</taxon>
        <taxon>Chytridiomycetes</taxon>
        <taxon>Rhizophlyctidales</taxon>
        <taxon>Rhizophlyctidaceae</taxon>
        <taxon>Rhizophlyctis</taxon>
    </lineage>
</organism>
<dbReference type="InterPro" id="IPR016288">
    <property type="entry name" value="Beta_cellobiohydrolase"/>
</dbReference>
<dbReference type="Gene3D" id="3.20.20.40">
    <property type="entry name" value="1, 4-beta cellobiohydrolase"/>
    <property type="match status" value="1"/>
</dbReference>
<name>A0AAD5SCS5_9FUNG</name>
<keyword evidence="3" id="KW-0624">Polysaccharide degradation</keyword>
<feature type="binding site" evidence="2">
    <location>
        <position position="348"/>
    </location>
    <ligand>
        <name>substrate</name>
    </ligand>
</feature>
<reference evidence="4" key="1">
    <citation type="submission" date="2020-05" db="EMBL/GenBank/DDBJ databases">
        <title>Phylogenomic resolution of chytrid fungi.</title>
        <authorList>
            <person name="Stajich J.E."/>
            <person name="Amses K."/>
            <person name="Simmons R."/>
            <person name="Seto K."/>
            <person name="Myers J."/>
            <person name="Bonds A."/>
            <person name="Quandt C.A."/>
            <person name="Barry K."/>
            <person name="Liu P."/>
            <person name="Grigoriev I."/>
            <person name="Longcore J.E."/>
            <person name="James T.Y."/>
        </authorList>
    </citation>
    <scope>NUCLEOTIDE SEQUENCE</scope>
    <source>
        <strain evidence="4">JEL0318</strain>
    </source>
</reference>
<evidence type="ECO:0000313" key="5">
    <source>
        <dbReference type="Proteomes" id="UP001212841"/>
    </source>
</evidence>